<evidence type="ECO:0000256" key="3">
    <source>
        <dbReference type="PIRNR" id="PIRNR033490"/>
    </source>
</evidence>
<dbReference type="EMBL" id="BONE01000018">
    <property type="protein sequence ID" value="GIF73118.1"/>
    <property type="molecule type" value="Genomic_DNA"/>
</dbReference>
<evidence type="ECO:0000256" key="2">
    <source>
        <dbReference type="ARBA" id="ARBA00022649"/>
    </source>
</evidence>
<keyword evidence="5" id="KW-1185">Reference proteome</keyword>
<dbReference type="InterPro" id="IPR003477">
    <property type="entry name" value="PemK-like"/>
</dbReference>
<accession>A0ABQ4CQ28</accession>
<dbReference type="PIRSF" id="PIRSF033490">
    <property type="entry name" value="MazF"/>
    <property type="match status" value="1"/>
</dbReference>
<keyword evidence="3" id="KW-0378">Hydrolase</keyword>
<dbReference type="Pfam" id="PF02452">
    <property type="entry name" value="PemK_toxin"/>
    <property type="match status" value="1"/>
</dbReference>
<keyword evidence="2" id="KW-1277">Toxin-antitoxin system</keyword>
<keyword evidence="3" id="KW-0255">Endonuclease</keyword>
<sequence>MRAGAVFIAELGEPRGAEQAGRRPVLVVHSHEFARIPNLALICPITMTSRTVPNHVAVAPDADNGLAAPSYVMTEQIRAIDIRFLHRHLGHVSREVLAEVLRILTERLIARR</sequence>
<dbReference type="InterPro" id="IPR011067">
    <property type="entry name" value="Plasmid_toxin/cell-grow_inhib"/>
</dbReference>
<dbReference type="RefSeq" id="WP_203712896.1">
    <property type="nucleotide sequence ID" value="NZ_BONE01000018.1"/>
</dbReference>
<proteinExistence type="inferred from homology"/>
<evidence type="ECO:0000313" key="5">
    <source>
        <dbReference type="Proteomes" id="UP000604117"/>
    </source>
</evidence>
<dbReference type="Proteomes" id="UP000604117">
    <property type="component" value="Unassembled WGS sequence"/>
</dbReference>
<name>A0ABQ4CQ28_9ACTN</name>
<keyword evidence="3" id="KW-0540">Nuclease</keyword>
<gene>
    <name evidence="4" type="ORF">Asi02nite_26360</name>
</gene>
<evidence type="ECO:0000256" key="1">
    <source>
        <dbReference type="ARBA" id="ARBA00007521"/>
    </source>
</evidence>
<comment type="caution">
    <text evidence="4">The sequence shown here is derived from an EMBL/GenBank/DDBJ whole genome shotgun (WGS) entry which is preliminary data.</text>
</comment>
<organism evidence="4 5">
    <name type="scientific">Asanoa siamensis</name>
    <dbReference type="NCBI Taxonomy" id="926357"/>
    <lineage>
        <taxon>Bacteria</taxon>
        <taxon>Bacillati</taxon>
        <taxon>Actinomycetota</taxon>
        <taxon>Actinomycetes</taxon>
        <taxon>Micromonosporales</taxon>
        <taxon>Micromonosporaceae</taxon>
        <taxon>Asanoa</taxon>
    </lineage>
</organism>
<protein>
    <recommendedName>
        <fullName evidence="3">mRNA interferase</fullName>
        <ecNumber evidence="3">3.1.-.-</ecNumber>
    </recommendedName>
</protein>
<dbReference type="EC" id="3.1.-.-" evidence="3"/>
<comment type="function">
    <text evidence="3">Toxic component of a type II toxin-antitoxin (TA) system.</text>
</comment>
<dbReference type="SUPFAM" id="SSF50118">
    <property type="entry name" value="Cell growth inhibitor/plasmid maintenance toxic component"/>
    <property type="match status" value="1"/>
</dbReference>
<evidence type="ECO:0000313" key="4">
    <source>
        <dbReference type="EMBL" id="GIF73118.1"/>
    </source>
</evidence>
<dbReference type="Gene3D" id="2.30.30.110">
    <property type="match status" value="1"/>
</dbReference>
<dbReference type="PANTHER" id="PTHR33988">
    <property type="entry name" value="ENDORIBONUCLEASE MAZF-RELATED"/>
    <property type="match status" value="1"/>
</dbReference>
<reference evidence="4 5" key="1">
    <citation type="submission" date="2021-01" db="EMBL/GenBank/DDBJ databases">
        <title>Whole genome shotgun sequence of Asanoa siamensis NBRC 107932.</title>
        <authorList>
            <person name="Komaki H."/>
            <person name="Tamura T."/>
        </authorList>
    </citation>
    <scope>NUCLEOTIDE SEQUENCE [LARGE SCALE GENOMIC DNA]</scope>
    <source>
        <strain evidence="4 5">NBRC 107932</strain>
    </source>
</reference>
<comment type="similarity">
    <text evidence="1 3">Belongs to the PemK/MazF family.</text>
</comment>